<reference evidence="2" key="1">
    <citation type="journal article" date="2019" name="Int. J. Syst. Evol. Microbiol.">
        <title>The Global Catalogue of Microorganisms (GCM) 10K type strain sequencing project: providing services to taxonomists for standard genome sequencing and annotation.</title>
        <authorList>
            <consortium name="The Broad Institute Genomics Platform"/>
            <consortium name="The Broad Institute Genome Sequencing Center for Infectious Disease"/>
            <person name="Wu L."/>
            <person name="Ma J."/>
        </authorList>
    </citation>
    <scope>NUCLEOTIDE SEQUENCE [LARGE SCALE GENOMIC DNA]</scope>
    <source>
        <strain evidence="2">CCUG 70865</strain>
    </source>
</reference>
<comment type="caution">
    <text evidence="1">The sequence shown here is derived from an EMBL/GenBank/DDBJ whole genome shotgun (WGS) entry which is preliminary data.</text>
</comment>
<organism evidence="1 2">
    <name type="scientific">Flavobacterium artemisiae</name>
    <dbReference type="NCBI Taxonomy" id="2126556"/>
    <lineage>
        <taxon>Bacteria</taxon>
        <taxon>Pseudomonadati</taxon>
        <taxon>Bacteroidota</taxon>
        <taxon>Flavobacteriia</taxon>
        <taxon>Flavobacteriales</taxon>
        <taxon>Flavobacteriaceae</taxon>
        <taxon>Flavobacterium</taxon>
    </lineage>
</organism>
<gene>
    <name evidence="1" type="ORF">ACFSC2_20240</name>
</gene>
<proteinExistence type="predicted"/>
<name>A0ABW4HHS2_9FLAO</name>
<evidence type="ECO:0000313" key="1">
    <source>
        <dbReference type="EMBL" id="MFD1605078.1"/>
    </source>
</evidence>
<evidence type="ECO:0008006" key="3">
    <source>
        <dbReference type="Google" id="ProtNLM"/>
    </source>
</evidence>
<dbReference type="Proteomes" id="UP001597138">
    <property type="component" value="Unassembled WGS sequence"/>
</dbReference>
<sequence>MDLEKAQKIIDEAIGSEYVIFKTEDSERYTFAYYKHRNYDLDDERGHLVGSGPVVFKKETSEHVLLSSSDCIYGDYFDFREPVEEEPFQNPSFEQIKKDILRRNYVNSDDVHSIEFNWKEQFEDPFMRLHWNKEIDFNRFLIVNSKNSSFLDFLKNFGAN</sequence>
<keyword evidence="2" id="KW-1185">Reference proteome</keyword>
<protein>
    <recommendedName>
        <fullName evidence="3">Immunity protein 35</fullName>
    </recommendedName>
</protein>
<accession>A0ABW4HHS2</accession>
<dbReference type="EMBL" id="JBHUDZ010000018">
    <property type="protein sequence ID" value="MFD1605078.1"/>
    <property type="molecule type" value="Genomic_DNA"/>
</dbReference>
<dbReference type="RefSeq" id="WP_379812815.1">
    <property type="nucleotide sequence ID" value="NZ_JBHUDZ010000018.1"/>
</dbReference>
<evidence type="ECO:0000313" key="2">
    <source>
        <dbReference type="Proteomes" id="UP001597138"/>
    </source>
</evidence>